<keyword evidence="7 10" id="KW-0418">Kinase</keyword>
<evidence type="ECO:0000256" key="8">
    <source>
        <dbReference type="ARBA" id="ARBA00022840"/>
    </source>
</evidence>
<proteinExistence type="inferred from homology"/>
<keyword evidence="9" id="KW-0460">Magnesium</keyword>
<reference evidence="12" key="2">
    <citation type="submission" date="2015-03" db="UniProtKB">
        <authorList>
            <consortium name="EnsemblPlants"/>
        </authorList>
    </citation>
    <scope>IDENTIFICATION</scope>
</reference>
<dbReference type="SUPFAM" id="SSF53748">
    <property type="entry name" value="Phosphoglycerate kinase"/>
    <property type="match status" value="1"/>
</dbReference>
<dbReference type="FunFam" id="3.40.50.1260:FF:000006">
    <property type="entry name" value="Phosphoglycerate kinase"/>
    <property type="match status" value="1"/>
</dbReference>
<sequence>MATKRSVGTLKEADLKGKSVFVSVDLSVPLDDNSNITDDTRIRAAVPTIKYLMGNGSRVLLCSHLGRRVTPKFSLKILVPRLSELLGVEVVMANNSIGEEVQKLVAALPEGGVLLLENVRFYKEEEKNDPEFAKKLAALADLYSYNSRKITTDLRLHTPHKRYSGGVSYIKTTTTTVVYGKALPTSPHLFTSSPSVFSSRAQALHRSSLPPLFKLRRPAVNGCEEAPP</sequence>
<evidence type="ECO:0000313" key="12">
    <source>
        <dbReference type="EnsemblPlants" id="Bo6g080960.1"/>
    </source>
</evidence>
<keyword evidence="8" id="KW-0067">ATP-binding</keyword>
<dbReference type="InterPro" id="IPR015824">
    <property type="entry name" value="Phosphoglycerate_kinase_N"/>
</dbReference>
<dbReference type="InterPro" id="IPR036043">
    <property type="entry name" value="Phosphoglycerate_kinase_sf"/>
</dbReference>
<evidence type="ECO:0000256" key="9">
    <source>
        <dbReference type="ARBA" id="ARBA00022842"/>
    </source>
</evidence>
<comment type="cofactor">
    <cofactor evidence="2">
        <name>Mg(2+)</name>
        <dbReference type="ChEBI" id="CHEBI:18420"/>
    </cofactor>
</comment>
<dbReference type="eggNOG" id="KOG1367">
    <property type="taxonomic scope" value="Eukaryota"/>
</dbReference>
<dbReference type="Pfam" id="PF00162">
    <property type="entry name" value="PGK"/>
    <property type="match status" value="1"/>
</dbReference>
<dbReference type="GO" id="GO:0004618">
    <property type="term" value="F:phosphoglycerate kinase activity"/>
    <property type="evidence" value="ECO:0007669"/>
    <property type="project" value="UniProtKB-EC"/>
</dbReference>
<evidence type="ECO:0000256" key="1">
    <source>
        <dbReference type="ARBA" id="ARBA00000642"/>
    </source>
</evidence>
<dbReference type="GO" id="GO:0005829">
    <property type="term" value="C:cytosol"/>
    <property type="evidence" value="ECO:0007669"/>
    <property type="project" value="TreeGrafter"/>
</dbReference>
<dbReference type="GO" id="GO:0006094">
    <property type="term" value="P:gluconeogenesis"/>
    <property type="evidence" value="ECO:0007669"/>
    <property type="project" value="TreeGrafter"/>
</dbReference>
<name>A0A0D3CVT0_BRAOL</name>
<protein>
    <recommendedName>
        <fullName evidence="4 10">Phosphoglycerate kinase</fullName>
        <ecNumber evidence="4 10">2.7.2.3</ecNumber>
    </recommendedName>
</protein>
<comment type="subunit">
    <text evidence="11">Monomer.</text>
</comment>
<accession>A0A0D3CVT0</accession>
<evidence type="ECO:0000256" key="11">
    <source>
        <dbReference type="RuleBase" id="RU000696"/>
    </source>
</evidence>
<dbReference type="Proteomes" id="UP000032141">
    <property type="component" value="Chromosome C6"/>
</dbReference>
<evidence type="ECO:0000256" key="6">
    <source>
        <dbReference type="ARBA" id="ARBA00022741"/>
    </source>
</evidence>
<evidence type="ECO:0000313" key="13">
    <source>
        <dbReference type="Proteomes" id="UP000032141"/>
    </source>
</evidence>
<dbReference type="OMA" id="NGCEEAP"/>
<evidence type="ECO:0000256" key="3">
    <source>
        <dbReference type="ARBA" id="ARBA00008982"/>
    </source>
</evidence>
<dbReference type="PRINTS" id="PR00477">
    <property type="entry name" value="PHGLYCKINASE"/>
</dbReference>
<keyword evidence="6" id="KW-0547">Nucleotide-binding</keyword>
<comment type="catalytic activity">
    <reaction evidence="1 10">
        <text>(2R)-3-phosphoglycerate + ATP = (2R)-3-phospho-glyceroyl phosphate + ADP</text>
        <dbReference type="Rhea" id="RHEA:14801"/>
        <dbReference type="ChEBI" id="CHEBI:30616"/>
        <dbReference type="ChEBI" id="CHEBI:57604"/>
        <dbReference type="ChEBI" id="CHEBI:58272"/>
        <dbReference type="ChEBI" id="CHEBI:456216"/>
        <dbReference type="EC" id="2.7.2.3"/>
    </reaction>
</comment>
<dbReference type="STRING" id="109376.A0A0D3CVT0"/>
<dbReference type="HOGENOM" id="CLU_025427_2_1_1"/>
<dbReference type="InterPro" id="IPR001576">
    <property type="entry name" value="Phosphoglycerate_kinase"/>
</dbReference>
<keyword evidence="5 10" id="KW-0808">Transferase</keyword>
<evidence type="ECO:0000256" key="4">
    <source>
        <dbReference type="ARBA" id="ARBA00013061"/>
    </source>
</evidence>
<dbReference type="AlphaFoldDB" id="A0A0D3CVT0"/>
<dbReference type="GO" id="GO:0043531">
    <property type="term" value="F:ADP binding"/>
    <property type="evidence" value="ECO:0007669"/>
    <property type="project" value="TreeGrafter"/>
</dbReference>
<evidence type="ECO:0000256" key="2">
    <source>
        <dbReference type="ARBA" id="ARBA00001946"/>
    </source>
</evidence>
<dbReference type="Gramene" id="Bo6g080960.1">
    <property type="protein sequence ID" value="Bo6g080960.1"/>
    <property type="gene ID" value="Bo6g080960"/>
</dbReference>
<organism evidence="12 13">
    <name type="scientific">Brassica oleracea var. oleracea</name>
    <dbReference type="NCBI Taxonomy" id="109376"/>
    <lineage>
        <taxon>Eukaryota</taxon>
        <taxon>Viridiplantae</taxon>
        <taxon>Streptophyta</taxon>
        <taxon>Embryophyta</taxon>
        <taxon>Tracheophyta</taxon>
        <taxon>Spermatophyta</taxon>
        <taxon>Magnoliopsida</taxon>
        <taxon>eudicotyledons</taxon>
        <taxon>Gunneridae</taxon>
        <taxon>Pentapetalae</taxon>
        <taxon>rosids</taxon>
        <taxon>malvids</taxon>
        <taxon>Brassicales</taxon>
        <taxon>Brassicaceae</taxon>
        <taxon>Brassiceae</taxon>
        <taxon>Brassica</taxon>
    </lineage>
</organism>
<evidence type="ECO:0000256" key="5">
    <source>
        <dbReference type="ARBA" id="ARBA00022679"/>
    </source>
</evidence>
<keyword evidence="13" id="KW-1185">Reference proteome</keyword>
<dbReference type="EnsemblPlants" id="Bo6g080960.1">
    <property type="protein sequence ID" value="Bo6g080960.1"/>
    <property type="gene ID" value="Bo6g080960"/>
</dbReference>
<reference evidence="12 13" key="1">
    <citation type="journal article" date="2014" name="Genome Biol.">
        <title>Transcriptome and methylome profiling reveals relics of genome dominance in the mesopolyploid Brassica oleracea.</title>
        <authorList>
            <person name="Parkin I.A."/>
            <person name="Koh C."/>
            <person name="Tang H."/>
            <person name="Robinson S.J."/>
            <person name="Kagale S."/>
            <person name="Clarke W.E."/>
            <person name="Town C.D."/>
            <person name="Nixon J."/>
            <person name="Krishnakumar V."/>
            <person name="Bidwell S.L."/>
            <person name="Denoeud F."/>
            <person name="Belcram H."/>
            <person name="Links M.G."/>
            <person name="Just J."/>
            <person name="Clarke C."/>
            <person name="Bender T."/>
            <person name="Huebert T."/>
            <person name="Mason A.S."/>
            <person name="Pires J.C."/>
            <person name="Barker G."/>
            <person name="Moore J."/>
            <person name="Walley P.G."/>
            <person name="Manoli S."/>
            <person name="Batley J."/>
            <person name="Edwards D."/>
            <person name="Nelson M.N."/>
            <person name="Wang X."/>
            <person name="Paterson A.H."/>
            <person name="King G."/>
            <person name="Bancroft I."/>
            <person name="Chalhoub B."/>
            <person name="Sharpe A.G."/>
        </authorList>
    </citation>
    <scope>NUCLEOTIDE SEQUENCE</scope>
    <source>
        <strain evidence="12 13">cv. TO1000</strain>
    </source>
</reference>
<dbReference type="PANTHER" id="PTHR11406">
    <property type="entry name" value="PHOSPHOGLYCERATE KINASE"/>
    <property type="match status" value="1"/>
</dbReference>
<evidence type="ECO:0000256" key="7">
    <source>
        <dbReference type="ARBA" id="ARBA00022777"/>
    </source>
</evidence>
<dbReference type="EC" id="2.7.2.3" evidence="4 10"/>
<comment type="similarity">
    <text evidence="3 10">Belongs to the phosphoglycerate kinase family.</text>
</comment>
<dbReference type="GO" id="GO:0006096">
    <property type="term" value="P:glycolytic process"/>
    <property type="evidence" value="ECO:0007669"/>
    <property type="project" value="InterPro"/>
</dbReference>
<dbReference type="GO" id="GO:0005524">
    <property type="term" value="F:ATP binding"/>
    <property type="evidence" value="ECO:0007669"/>
    <property type="project" value="UniProtKB-KW"/>
</dbReference>
<dbReference type="Gene3D" id="3.40.50.1260">
    <property type="entry name" value="Phosphoglycerate kinase, N-terminal domain"/>
    <property type="match status" value="1"/>
</dbReference>
<dbReference type="PANTHER" id="PTHR11406:SF27">
    <property type="entry name" value="PHOSPHOGLYCERATE KINASE 3, CYTOSOLIC"/>
    <property type="match status" value="1"/>
</dbReference>
<evidence type="ECO:0000256" key="10">
    <source>
        <dbReference type="RuleBase" id="RU000532"/>
    </source>
</evidence>